<proteinExistence type="predicted"/>
<evidence type="ECO:0000313" key="1">
    <source>
        <dbReference type="EMBL" id="TEB40927.1"/>
    </source>
</evidence>
<sequence length="70" mass="7510">MNKVFSDTGNLLLGLDQPENNTLGTPAQFAEYTIIIVTAGEGVFHADFASFAFSGHEFLFATPQNTGSIK</sequence>
<evidence type="ECO:0000313" key="2">
    <source>
        <dbReference type="Proteomes" id="UP000298340"/>
    </source>
</evidence>
<comment type="caution">
    <text evidence="1">The sequence shown here is derived from an EMBL/GenBank/DDBJ whole genome shotgun (WGS) entry which is preliminary data.</text>
</comment>
<reference evidence="1 2" key="1">
    <citation type="journal article" date="2018" name="Syst. Appl. Microbiol.">
        <title>Flavobacterium circumlabens sp. nov. and Flavobacterium cupreum sp. nov., two psychrotrophic species isolated from Antarctic environmental samples.</title>
        <authorList>
            <person name="Kralova S."/>
            <person name="Busse H.J."/>
            <person name="Svec P."/>
            <person name="Maslanova I."/>
            <person name="Stankova E."/>
            <person name="Bartak M."/>
            <person name="Sedlacek I."/>
        </authorList>
    </citation>
    <scope>NUCLEOTIDE SEQUENCE [LARGE SCALE GENOMIC DNA]</scope>
    <source>
        <strain evidence="1 2">CCM 8828</strain>
    </source>
</reference>
<name>A0A4Y7U3C2_9FLAO</name>
<gene>
    <name evidence="1" type="ORF">D0809_28120</name>
</gene>
<dbReference type="Proteomes" id="UP000298340">
    <property type="component" value="Unassembled WGS sequence"/>
</dbReference>
<dbReference type="EMBL" id="QWDN01000746">
    <property type="protein sequence ID" value="TEB40927.1"/>
    <property type="molecule type" value="Genomic_DNA"/>
</dbReference>
<protein>
    <submittedName>
        <fullName evidence="1">AraC family transcriptional regulator</fullName>
    </submittedName>
</protein>
<accession>A0A4Y7U3C2</accession>
<organism evidence="1 2">
    <name type="scientific">Flavobacterium circumlabens</name>
    <dbReference type="NCBI Taxonomy" id="2133765"/>
    <lineage>
        <taxon>Bacteria</taxon>
        <taxon>Pseudomonadati</taxon>
        <taxon>Bacteroidota</taxon>
        <taxon>Flavobacteriia</taxon>
        <taxon>Flavobacteriales</taxon>
        <taxon>Flavobacteriaceae</taxon>
        <taxon>Flavobacterium</taxon>
    </lineage>
</organism>
<dbReference type="AlphaFoldDB" id="A0A4Y7U3C2"/>
<feature type="non-terminal residue" evidence="1">
    <location>
        <position position="70"/>
    </location>
</feature>